<protein>
    <submittedName>
        <fullName evidence="7">VCBS repeat-containing protein</fullName>
    </submittedName>
</protein>
<comment type="caution">
    <text evidence="7">The sequence shown here is derived from an EMBL/GenBank/DDBJ whole genome shotgun (WGS) entry which is preliminary data.</text>
</comment>
<keyword evidence="4" id="KW-0325">Glycoprotein</keyword>
<keyword evidence="1 6" id="KW-0732">Signal</keyword>
<dbReference type="Gene3D" id="2.130.10.130">
    <property type="entry name" value="Integrin alpha, N-terminal"/>
    <property type="match status" value="3"/>
</dbReference>
<organism evidence="7 8">
    <name type="scientific">Streptomyces montanus</name>
    <dbReference type="NCBI Taxonomy" id="2580423"/>
    <lineage>
        <taxon>Bacteria</taxon>
        <taxon>Bacillati</taxon>
        <taxon>Actinomycetota</taxon>
        <taxon>Actinomycetes</taxon>
        <taxon>Kitasatosporales</taxon>
        <taxon>Streptomycetaceae</taxon>
        <taxon>Streptomyces</taxon>
    </lineage>
</organism>
<evidence type="ECO:0000313" key="8">
    <source>
        <dbReference type="Proteomes" id="UP000305906"/>
    </source>
</evidence>
<keyword evidence="2" id="KW-0677">Repeat</keyword>
<gene>
    <name evidence="7" type="ORF">FE633_07575</name>
</gene>
<feature type="compositionally biased region" description="Polar residues" evidence="5">
    <location>
        <begin position="324"/>
        <end position="333"/>
    </location>
</feature>
<dbReference type="SUPFAM" id="SSF69318">
    <property type="entry name" value="Integrin alpha N-terminal domain"/>
    <property type="match status" value="1"/>
</dbReference>
<dbReference type="GO" id="GO:0008305">
    <property type="term" value="C:integrin complex"/>
    <property type="evidence" value="ECO:0007669"/>
    <property type="project" value="InterPro"/>
</dbReference>
<dbReference type="Pfam" id="PF13517">
    <property type="entry name" value="FG-GAP_3"/>
    <property type="match status" value="1"/>
</dbReference>
<evidence type="ECO:0000313" key="7">
    <source>
        <dbReference type="EMBL" id="TLS46932.1"/>
    </source>
</evidence>
<keyword evidence="8" id="KW-1185">Reference proteome</keyword>
<feature type="signal peptide" evidence="6">
    <location>
        <begin position="1"/>
        <end position="26"/>
    </location>
</feature>
<evidence type="ECO:0000256" key="5">
    <source>
        <dbReference type="SAM" id="MobiDB-lite"/>
    </source>
</evidence>
<dbReference type="GO" id="GO:0016787">
    <property type="term" value="F:hydrolase activity"/>
    <property type="evidence" value="ECO:0007669"/>
    <property type="project" value="UniProtKB-KW"/>
</dbReference>
<sequence>MRKRTLFLAATLTTGLLTALPATASAAPSGLRGDFNGDGYGDIAFAAPYATVDGKPMAGYVVVMYGSSTGINPTRPAQYKVISQNTTGVPGTAETEDTFGDALAVADLNGDGYADLAVGASGEDVDGDTDGGTVAVLWGSSTGVSGGTTVKDPATSGHDYFGRLLAAGDFDGDGDQDLATGASNSTVYVVKGGFTKSGTTGGFTTFTTPKKISYGPDALKSGDVNKDGKDDLIVTGRVAEATDTDPGATRSTGWYYPGATAGPGTAAPTTLPGGTSATVGDIDGDGYGEIVLGNVFAKDDDLSGSLGGTVTVVRGSATGPDASTAPTVLTQDSPGVPGTDEERDGFGSALSVGDINADGYGDLAIGVVFEDITTEDTGSTVLLKGSATGLSETGGRTLSQASSGVPGTAEAMDYFGSDVLLKDVTGDGKADYTVSAAFEGEGVGAVTAMLSNGTGISSTGDRAFGPGAFNLPYKYGAFGANLIG</sequence>
<dbReference type="EMBL" id="VBZC01000006">
    <property type="protein sequence ID" value="TLS46932.1"/>
    <property type="molecule type" value="Genomic_DNA"/>
</dbReference>
<feature type="chain" id="PRO_5024304304" evidence="6">
    <location>
        <begin position="27"/>
        <end position="484"/>
    </location>
</feature>
<dbReference type="SMART" id="SM00191">
    <property type="entry name" value="Int_alpha"/>
    <property type="match status" value="6"/>
</dbReference>
<dbReference type="InterPro" id="IPR028994">
    <property type="entry name" value="Integrin_alpha_N"/>
</dbReference>
<feature type="region of interest" description="Disordered" evidence="5">
    <location>
        <begin position="317"/>
        <end position="343"/>
    </location>
</feature>
<dbReference type="InterPro" id="IPR000413">
    <property type="entry name" value="Integrin_alpha"/>
</dbReference>
<accession>A0A5R9FSG8</accession>
<keyword evidence="3" id="KW-0378">Hydrolase</keyword>
<dbReference type="PANTHER" id="PTHR23221:SF7">
    <property type="entry name" value="PHOSPHATIDYLINOSITOL-GLYCAN-SPECIFIC PHOSPHOLIPASE D"/>
    <property type="match status" value="1"/>
</dbReference>
<dbReference type="Proteomes" id="UP000305906">
    <property type="component" value="Unassembled WGS sequence"/>
</dbReference>
<evidence type="ECO:0000256" key="6">
    <source>
        <dbReference type="SAM" id="SignalP"/>
    </source>
</evidence>
<evidence type="ECO:0000256" key="4">
    <source>
        <dbReference type="ARBA" id="ARBA00023180"/>
    </source>
</evidence>
<reference evidence="7 8" key="1">
    <citation type="submission" date="2019-05" db="EMBL/GenBank/DDBJ databases">
        <title>Streptomyces sp. NEAU-C151, a novel actinomycete isolated from soil.</title>
        <authorList>
            <person name="Han L."/>
            <person name="Jiang H."/>
        </authorList>
    </citation>
    <scope>NUCLEOTIDE SEQUENCE [LARGE SCALE GENOMIC DNA]</scope>
    <source>
        <strain evidence="7 8">NEAU-C151</strain>
    </source>
</reference>
<dbReference type="PRINTS" id="PR01185">
    <property type="entry name" value="INTEGRINA"/>
</dbReference>
<dbReference type="PANTHER" id="PTHR23221">
    <property type="entry name" value="GLYCOSYLPHOSPHATIDYLINOSITOL PHOSPHOLIPASE D"/>
    <property type="match status" value="1"/>
</dbReference>
<dbReference type="GO" id="GO:0007155">
    <property type="term" value="P:cell adhesion"/>
    <property type="evidence" value="ECO:0007669"/>
    <property type="project" value="InterPro"/>
</dbReference>
<dbReference type="InterPro" id="IPR013519">
    <property type="entry name" value="Int_alpha_beta-p"/>
</dbReference>
<dbReference type="AlphaFoldDB" id="A0A5R9FSG8"/>
<dbReference type="InterPro" id="IPR013517">
    <property type="entry name" value="FG-GAP"/>
</dbReference>
<evidence type="ECO:0000256" key="3">
    <source>
        <dbReference type="ARBA" id="ARBA00022801"/>
    </source>
</evidence>
<name>A0A5R9FSG8_9ACTN</name>
<evidence type="ECO:0000256" key="2">
    <source>
        <dbReference type="ARBA" id="ARBA00022737"/>
    </source>
</evidence>
<dbReference type="RefSeq" id="WP_138044295.1">
    <property type="nucleotide sequence ID" value="NZ_VBZC01000006.1"/>
</dbReference>
<evidence type="ECO:0000256" key="1">
    <source>
        <dbReference type="ARBA" id="ARBA00022729"/>
    </source>
</evidence>
<dbReference type="Pfam" id="PF01839">
    <property type="entry name" value="FG-GAP"/>
    <property type="match status" value="4"/>
</dbReference>
<proteinExistence type="predicted"/>
<dbReference type="PROSITE" id="PS51470">
    <property type="entry name" value="FG_GAP"/>
    <property type="match status" value="2"/>
</dbReference>